<accession>T0Y4D7</accession>
<dbReference type="EMBL" id="AUZX01015886">
    <property type="protein sequence ID" value="EQD27928.1"/>
    <property type="molecule type" value="Genomic_DNA"/>
</dbReference>
<dbReference type="AlphaFoldDB" id="T0Y4D7"/>
<organism evidence="2">
    <name type="scientific">mine drainage metagenome</name>
    <dbReference type="NCBI Taxonomy" id="410659"/>
    <lineage>
        <taxon>unclassified sequences</taxon>
        <taxon>metagenomes</taxon>
        <taxon>ecological metagenomes</taxon>
    </lineage>
</organism>
<name>T0Y4D7_9ZZZZ</name>
<dbReference type="Pfam" id="PF25816">
    <property type="entry name" value="RamC_N"/>
    <property type="match status" value="1"/>
</dbReference>
<evidence type="ECO:0000313" key="2">
    <source>
        <dbReference type="EMBL" id="EQD27928.1"/>
    </source>
</evidence>
<evidence type="ECO:0000259" key="1">
    <source>
        <dbReference type="Pfam" id="PF25816"/>
    </source>
</evidence>
<sequence length="207" mass="23329">MSGTIINAKNILRRVAPVLRKHTVQFKVISNAAILSFINSKNFSRVSSGKFITVYPEQRAFNEIIGELAEVTTDMDGPYILSDKRFAGSRIVFYRYGGFQPIVEIGPDGSRRYKMYSPNGSLVDDDRTPYFKLPSWVSDPYPNSESVHKGNRLLVDRYEVKMALKFSNSGGVYLAYDKCAKKRVVIKEARPLTNLWKGALGKCDSVN</sequence>
<feature type="non-terminal residue" evidence="2">
    <location>
        <position position="207"/>
    </location>
</feature>
<dbReference type="InterPro" id="IPR057929">
    <property type="entry name" value="RamC_N"/>
</dbReference>
<feature type="domain" description="RamC N-terminal" evidence="1">
    <location>
        <begin position="2"/>
        <end position="149"/>
    </location>
</feature>
<gene>
    <name evidence="2" type="ORF">B1A_21503</name>
</gene>
<reference evidence="2" key="2">
    <citation type="journal article" date="2014" name="ISME J.">
        <title>Microbial stratification in low pH oxic and suboxic macroscopic growths along an acid mine drainage.</title>
        <authorList>
            <person name="Mendez-Garcia C."/>
            <person name="Mesa V."/>
            <person name="Sprenger R.R."/>
            <person name="Richter M."/>
            <person name="Diez M.S."/>
            <person name="Solano J."/>
            <person name="Bargiela R."/>
            <person name="Golyshina O.V."/>
            <person name="Manteca A."/>
            <person name="Ramos J.L."/>
            <person name="Gallego J.R."/>
            <person name="Llorente I."/>
            <person name="Martins Dos Santos V.A."/>
            <person name="Jensen O.N."/>
            <person name="Pelaez A.I."/>
            <person name="Sanchez J."/>
            <person name="Ferrer M."/>
        </authorList>
    </citation>
    <scope>NUCLEOTIDE SEQUENCE</scope>
</reference>
<comment type="caution">
    <text evidence="2">The sequence shown here is derived from an EMBL/GenBank/DDBJ whole genome shotgun (WGS) entry which is preliminary data.</text>
</comment>
<protein>
    <submittedName>
        <fullName evidence="2">Membrane translocator</fullName>
    </submittedName>
</protein>
<reference evidence="2" key="1">
    <citation type="submission" date="2013-08" db="EMBL/GenBank/DDBJ databases">
        <authorList>
            <person name="Mendez C."/>
            <person name="Richter M."/>
            <person name="Ferrer M."/>
            <person name="Sanchez J."/>
        </authorList>
    </citation>
    <scope>NUCLEOTIDE SEQUENCE</scope>
</reference>
<proteinExistence type="predicted"/>